<gene>
    <name evidence="1" type="ORF">NWI01_32890</name>
</gene>
<comment type="caution">
    <text evidence="1">The sequence shown here is derived from an EMBL/GenBank/DDBJ whole genome shotgun (WGS) entry which is preliminary data.</text>
</comment>
<protein>
    <submittedName>
        <fullName evidence="1">Uncharacterized protein</fullName>
    </submittedName>
</protein>
<name>A0A4Y3WEF5_NITWI</name>
<evidence type="ECO:0000313" key="1">
    <source>
        <dbReference type="EMBL" id="GEC17397.1"/>
    </source>
</evidence>
<evidence type="ECO:0000313" key="2">
    <source>
        <dbReference type="Proteomes" id="UP000318825"/>
    </source>
</evidence>
<dbReference type="AlphaFoldDB" id="A0A4Y3WEF5"/>
<accession>A0A4Y3WEF5</accession>
<organism evidence="1 2">
    <name type="scientific">Nitrobacter winogradskyi</name>
    <name type="common">Nitrobacter agilis</name>
    <dbReference type="NCBI Taxonomy" id="913"/>
    <lineage>
        <taxon>Bacteria</taxon>
        <taxon>Pseudomonadati</taxon>
        <taxon>Pseudomonadota</taxon>
        <taxon>Alphaproteobacteria</taxon>
        <taxon>Hyphomicrobiales</taxon>
        <taxon>Nitrobacteraceae</taxon>
        <taxon>Nitrobacter</taxon>
    </lineage>
</organism>
<dbReference type="Proteomes" id="UP000318825">
    <property type="component" value="Unassembled WGS sequence"/>
</dbReference>
<sequence length="69" mass="7901">MIPVIGSEWIARDGRKMRVDEVIMPVDPDAMPWCKMSVLNPGKRMRRHTEMAVSNFGRGSYIGFLRPLP</sequence>
<dbReference type="EMBL" id="BJNF01000106">
    <property type="protein sequence ID" value="GEC17397.1"/>
    <property type="molecule type" value="Genomic_DNA"/>
</dbReference>
<reference evidence="1 2" key="1">
    <citation type="submission" date="2019-06" db="EMBL/GenBank/DDBJ databases">
        <title>Whole genome shotgun sequence of Nitrobacter winogradskyi NBRC 14297.</title>
        <authorList>
            <person name="Hosoyama A."/>
            <person name="Uohara A."/>
            <person name="Ohji S."/>
            <person name="Ichikawa N."/>
        </authorList>
    </citation>
    <scope>NUCLEOTIDE SEQUENCE [LARGE SCALE GENOMIC DNA]</scope>
    <source>
        <strain evidence="1 2">NBRC 14297</strain>
    </source>
</reference>
<proteinExistence type="predicted"/>